<gene>
    <name evidence="2" type="ORF">PIIN_07959</name>
</gene>
<dbReference type="GO" id="GO:0032447">
    <property type="term" value="P:protein urmylation"/>
    <property type="evidence" value="ECO:0007669"/>
    <property type="project" value="TreeGrafter"/>
</dbReference>
<dbReference type="GO" id="GO:0002143">
    <property type="term" value="P:tRNA wobble position uridine thiolation"/>
    <property type="evidence" value="ECO:0007669"/>
    <property type="project" value="TreeGrafter"/>
</dbReference>
<name>G4TRR2_SERID</name>
<feature type="domain" description="Rhodanese" evidence="1">
    <location>
        <begin position="286"/>
        <end position="380"/>
    </location>
</feature>
<dbReference type="OrthoDB" id="10261062at2759"/>
<dbReference type="PANTHER" id="PTHR10953">
    <property type="entry name" value="UBIQUITIN-ACTIVATING ENZYME E1"/>
    <property type="match status" value="1"/>
</dbReference>
<organism evidence="2 3">
    <name type="scientific">Serendipita indica (strain DSM 11827)</name>
    <name type="common">Root endophyte fungus</name>
    <name type="synonym">Piriformospora indica</name>
    <dbReference type="NCBI Taxonomy" id="1109443"/>
    <lineage>
        <taxon>Eukaryota</taxon>
        <taxon>Fungi</taxon>
        <taxon>Dikarya</taxon>
        <taxon>Basidiomycota</taxon>
        <taxon>Agaricomycotina</taxon>
        <taxon>Agaricomycetes</taxon>
        <taxon>Sebacinales</taxon>
        <taxon>Serendipitaceae</taxon>
        <taxon>Serendipita</taxon>
    </lineage>
</organism>
<dbReference type="Proteomes" id="UP000007148">
    <property type="component" value="Unassembled WGS sequence"/>
</dbReference>
<evidence type="ECO:0000259" key="1">
    <source>
        <dbReference type="PROSITE" id="PS50206"/>
    </source>
</evidence>
<dbReference type="HOGENOM" id="CLU_013325_1_2_1"/>
<dbReference type="InterPro" id="IPR000594">
    <property type="entry name" value="ThiF_NAD_FAD-bd"/>
</dbReference>
<accession>G4TRR2</accession>
<evidence type="ECO:0000313" key="2">
    <source>
        <dbReference type="EMBL" id="CCA74005.1"/>
    </source>
</evidence>
<sequence>MDERKLPLADYQRFGRQMILDGFERIQAQLKLRDSKIVVVGAGGLGCPALQHLATVGVGTLGVVDHDRVELSNLHRQILHTEARIGKYKAESAAMAIQELNSSTVVNVYTTMLTSQNAKDILSQYDIILDCTDNAPTRYLLSDVSVTLGKPLVSGAAMKCIFPKPPSPDLVGTCEESGVLGVVTGIIGSLQALEAIKLAIGQHEGKPSLLLFSAMGLPPFRSVKLRAKRPQCPACGTEASSAKIEETDYVAFCGGLPTDWEAKGLVSDGTQSRMRPSELRDALAMPEAAWKILDVRSPAEFSICHLANSQNVPLSQLLHDPLAHLPAQSNVAIVCRLGNDSQIAAKALNEMAISRDSTQRITDMIGGLRAWSREVDPMFPIY</sequence>
<dbReference type="Gene3D" id="3.40.250.10">
    <property type="entry name" value="Rhodanese-like domain"/>
    <property type="match status" value="1"/>
</dbReference>
<dbReference type="GO" id="GO:0016779">
    <property type="term" value="F:nucleotidyltransferase activity"/>
    <property type="evidence" value="ECO:0007669"/>
    <property type="project" value="TreeGrafter"/>
</dbReference>
<protein>
    <submittedName>
        <fullName evidence="2">Related to molybdenum cofactor biosynthetic protein</fullName>
    </submittedName>
</protein>
<dbReference type="Pfam" id="PF00899">
    <property type="entry name" value="ThiF"/>
    <property type="match status" value="1"/>
</dbReference>
<keyword evidence="3" id="KW-1185">Reference proteome</keyword>
<dbReference type="FunCoup" id="G4TRR2">
    <property type="interactions" value="386"/>
</dbReference>
<dbReference type="InterPro" id="IPR036873">
    <property type="entry name" value="Rhodanese-like_dom_sf"/>
</dbReference>
<dbReference type="STRING" id="1109443.G4TRR2"/>
<reference evidence="2 3" key="1">
    <citation type="journal article" date="2011" name="PLoS Pathog.">
        <title>Endophytic Life Strategies Decoded by Genome and Transcriptome Analyses of the Mutualistic Root Symbiont Piriformospora indica.</title>
        <authorList>
            <person name="Zuccaro A."/>
            <person name="Lahrmann U."/>
            <person name="Guldener U."/>
            <person name="Langen G."/>
            <person name="Pfiffi S."/>
            <person name="Biedenkopf D."/>
            <person name="Wong P."/>
            <person name="Samans B."/>
            <person name="Grimm C."/>
            <person name="Basiewicz M."/>
            <person name="Murat C."/>
            <person name="Martin F."/>
            <person name="Kogel K.H."/>
        </authorList>
    </citation>
    <scope>NUCLEOTIDE SEQUENCE [LARGE SCALE GENOMIC DNA]</scope>
    <source>
        <strain evidence="2 3">DSM 11827</strain>
    </source>
</reference>
<evidence type="ECO:0000313" key="3">
    <source>
        <dbReference type="Proteomes" id="UP000007148"/>
    </source>
</evidence>
<dbReference type="CDD" id="cd00757">
    <property type="entry name" value="ThiF_MoeB_HesA_family"/>
    <property type="match status" value="1"/>
</dbReference>
<dbReference type="InterPro" id="IPR045886">
    <property type="entry name" value="ThiF/MoeB/HesA"/>
</dbReference>
<dbReference type="GO" id="GO:0042292">
    <property type="term" value="F:URM1 activating enzyme activity"/>
    <property type="evidence" value="ECO:0007669"/>
    <property type="project" value="TreeGrafter"/>
</dbReference>
<proteinExistence type="predicted"/>
<dbReference type="InterPro" id="IPR035985">
    <property type="entry name" value="Ubiquitin-activating_enz"/>
</dbReference>
<dbReference type="OMA" id="IPDVGMD"/>
<comment type="caution">
    <text evidence="2">The sequence shown here is derived from an EMBL/GenBank/DDBJ whole genome shotgun (WGS) entry which is preliminary data.</text>
</comment>
<dbReference type="Pfam" id="PF00581">
    <property type="entry name" value="Rhodanese"/>
    <property type="match status" value="1"/>
</dbReference>
<dbReference type="InParanoid" id="G4TRR2"/>
<dbReference type="Gene3D" id="3.40.50.720">
    <property type="entry name" value="NAD(P)-binding Rossmann-like Domain"/>
    <property type="match status" value="1"/>
</dbReference>
<dbReference type="AlphaFoldDB" id="G4TRR2"/>
<dbReference type="SMART" id="SM00450">
    <property type="entry name" value="RHOD"/>
    <property type="match status" value="1"/>
</dbReference>
<dbReference type="PANTHER" id="PTHR10953:SF102">
    <property type="entry name" value="ADENYLYLTRANSFERASE AND SULFURTRANSFERASE MOCS3"/>
    <property type="match status" value="1"/>
</dbReference>
<dbReference type="EMBL" id="CAFZ01000271">
    <property type="protein sequence ID" value="CCA74005.1"/>
    <property type="molecule type" value="Genomic_DNA"/>
</dbReference>
<dbReference type="eggNOG" id="KOG2017">
    <property type="taxonomic scope" value="Eukaryota"/>
</dbReference>
<dbReference type="SUPFAM" id="SSF69572">
    <property type="entry name" value="Activating enzymes of the ubiquitin-like proteins"/>
    <property type="match status" value="1"/>
</dbReference>
<dbReference type="GO" id="GO:0004792">
    <property type="term" value="F:thiosulfate-cyanide sulfurtransferase activity"/>
    <property type="evidence" value="ECO:0007669"/>
    <property type="project" value="TreeGrafter"/>
</dbReference>
<dbReference type="GO" id="GO:0005737">
    <property type="term" value="C:cytoplasm"/>
    <property type="evidence" value="ECO:0007669"/>
    <property type="project" value="TreeGrafter"/>
</dbReference>
<dbReference type="InterPro" id="IPR001763">
    <property type="entry name" value="Rhodanese-like_dom"/>
</dbReference>
<dbReference type="PROSITE" id="PS50206">
    <property type="entry name" value="RHODANESE_3"/>
    <property type="match status" value="1"/>
</dbReference>